<dbReference type="PANTHER" id="PTHR43975:SF2">
    <property type="entry name" value="EG:BACR7A4.14 PROTEIN-RELATED"/>
    <property type="match status" value="1"/>
</dbReference>
<dbReference type="NCBIfam" id="NF005559">
    <property type="entry name" value="PRK07231.1"/>
    <property type="match status" value="1"/>
</dbReference>
<dbReference type="SUPFAM" id="SSF51735">
    <property type="entry name" value="NAD(P)-binding Rossmann-fold domains"/>
    <property type="match status" value="1"/>
</dbReference>
<sequence>MSIAERSIIVTGAGSGIGRAIARHLARNGALVTIAGRREAALKETADGIDEPVQIISADVGAPGGAEEIIACAVDRFGRLDGVVNNAGLARFGAIDEIDPDELDAMWAVNVRGPAAMIRCALPQLRENAGSVVNVSSVAGVLSMPGRSFYGASKAALNSLTRSLARELAPGVRINAVLPGPVDTPMWEELGLTEEQTGTLRENLLAGTPMARFGEGDEVARWVSNLLDPDFSGWITGALIPVDGGRTS</sequence>
<reference evidence="5" key="1">
    <citation type="submission" date="2019-09" db="EMBL/GenBank/DDBJ databases">
        <title>Antimicrobial potential of Antarctic Bacteria.</title>
        <authorList>
            <person name="Benaud N."/>
            <person name="Edwards R.J."/>
            <person name="Ferrari B.C."/>
        </authorList>
    </citation>
    <scope>NUCLEOTIDE SEQUENCE [LARGE SCALE GENOMIC DNA]</scope>
    <source>
        <strain evidence="5">SPB151</strain>
    </source>
</reference>
<dbReference type="KEGG" id="kqi:F1D05_02785"/>
<dbReference type="InterPro" id="IPR036291">
    <property type="entry name" value="NAD(P)-bd_dom_sf"/>
</dbReference>
<dbReference type="InterPro" id="IPR057326">
    <property type="entry name" value="KR_dom"/>
</dbReference>
<dbReference type="SMART" id="SM00822">
    <property type="entry name" value="PKS_KR"/>
    <property type="match status" value="1"/>
</dbReference>
<dbReference type="Pfam" id="PF13561">
    <property type="entry name" value="adh_short_C2"/>
    <property type="match status" value="1"/>
</dbReference>
<dbReference type="InterPro" id="IPR020904">
    <property type="entry name" value="Sc_DH/Rdtase_CS"/>
</dbReference>
<dbReference type="PRINTS" id="PR00080">
    <property type="entry name" value="SDRFAMILY"/>
</dbReference>
<keyword evidence="2" id="KW-0560">Oxidoreductase</keyword>
<gene>
    <name evidence="4" type="ORF">F1D05_02785</name>
</gene>
<dbReference type="RefSeq" id="WP_185445864.1">
    <property type="nucleotide sequence ID" value="NZ_CP043661.1"/>
</dbReference>
<dbReference type="InterPro" id="IPR002347">
    <property type="entry name" value="SDR_fam"/>
</dbReference>
<name>A0A7G6WSR4_9ACTN</name>
<accession>A0A7G6WSR4</accession>
<proteinExistence type="inferred from homology"/>
<dbReference type="PANTHER" id="PTHR43975">
    <property type="entry name" value="ZGC:101858"/>
    <property type="match status" value="1"/>
</dbReference>
<dbReference type="CDD" id="cd05233">
    <property type="entry name" value="SDR_c"/>
    <property type="match status" value="1"/>
</dbReference>
<dbReference type="PRINTS" id="PR00081">
    <property type="entry name" value="GDHRDH"/>
</dbReference>
<dbReference type="PROSITE" id="PS00061">
    <property type="entry name" value="ADH_SHORT"/>
    <property type="match status" value="1"/>
</dbReference>
<dbReference type="EMBL" id="CP043661">
    <property type="protein sequence ID" value="QNE17029.1"/>
    <property type="molecule type" value="Genomic_DNA"/>
</dbReference>
<protein>
    <submittedName>
        <fullName evidence="4">SDR family oxidoreductase</fullName>
    </submittedName>
</protein>
<evidence type="ECO:0000256" key="1">
    <source>
        <dbReference type="ARBA" id="ARBA00006484"/>
    </source>
</evidence>
<evidence type="ECO:0000256" key="2">
    <source>
        <dbReference type="ARBA" id="ARBA00023002"/>
    </source>
</evidence>
<keyword evidence="5" id="KW-1185">Reference proteome</keyword>
<dbReference type="Gene3D" id="3.40.50.720">
    <property type="entry name" value="NAD(P)-binding Rossmann-like Domain"/>
    <property type="match status" value="1"/>
</dbReference>
<evidence type="ECO:0000259" key="3">
    <source>
        <dbReference type="SMART" id="SM00822"/>
    </source>
</evidence>
<comment type="similarity">
    <text evidence="1">Belongs to the short-chain dehydrogenases/reductases (SDR) family.</text>
</comment>
<evidence type="ECO:0000313" key="4">
    <source>
        <dbReference type="EMBL" id="QNE17029.1"/>
    </source>
</evidence>
<dbReference type="Proteomes" id="UP000515563">
    <property type="component" value="Chromosome"/>
</dbReference>
<organism evidence="4 5">
    <name type="scientific">Kribbella qitaiheensis</name>
    <dbReference type="NCBI Taxonomy" id="1544730"/>
    <lineage>
        <taxon>Bacteria</taxon>
        <taxon>Bacillati</taxon>
        <taxon>Actinomycetota</taxon>
        <taxon>Actinomycetes</taxon>
        <taxon>Propionibacteriales</taxon>
        <taxon>Kribbellaceae</taxon>
        <taxon>Kribbella</taxon>
    </lineage>
</organism>
<evidence type="ECO:0000313" key="5">
    <source>
        <dbReference type="Proteomes" id="UP000515563"/>
    </source>
</evidence>
<dbReference type="FunFam" id="3.40.50.720:FF:000084">
    <property type="entry name" value="Short-chain dehydrogenase reductase"/>
    <property type="match status" value="1"/>
</dbReference>
<dbReference type="GO" id="GO:0016491">
    <property type="term" value="F:oxidoreductase activity"/>
    <property type="evidence" value="ECO:0007669"/>
    <property type="project" value="UniProtKB-KW"/>
</dbReference>
<dbReference type="AlphaFoldDB" id="A0A7G6WSR4"/>
<reference evidence="4 5" key="2">
    <citation type="journal article" date="2020" name="Microbiol. Resour. Announc.">
        <title>Antarctic desert soil bacteria exhibit high novel natural product potential, evaluated through long-read genome sequencing and comparative genomics.</title>
        <authorList>
            <person name="Benaud N."/>
            <person name="Edwards R.J."/>
            <person name="Amos T.G."/>
            <person name="D'Agostino P.M."/>
            <person name="Gutierrez-Chavez C."/>
            <person name="Montgomery K."/>
            <person name="Nicetic I."/>
            <person name="Ferrari B.C."/>
        </authorList>
    </citation>
    <scope>NUCLEOTIDE SEQUENCE [LARGE SCALE GENOMIC DNA]</scope>
    <source>
        <strain evidence="4 5">SPB151</strain>
    </source>
</reference>
<feature type="domain" description="Ketoreductase" evidence="3">
    <location>
        <begin position="6"/>
        <end position="185"/>
    </location>
</feature>